<dbReference type="InterPro" id="IPR014784">
    <property type="entry name" value="Cu2_ascorb_mOase-like_C"/>
</dbReference>
<keyword evidence="6 10" id="KW-0472">Membrane</keyword>
<dbReference type="GeneID" id="19974375"/>
<feature type="compositionally biased region" description="Polar residues" evidence="9">
    <location>
        <begin position="724"/>
        <end position="739"/>
    </location>
</feature>
<dbReference type="CDD" id="cd08760">
    <property type="entry name" value="Cyt_b561_FRRS1_like"/>
    <property type="match status" value="1"/>
</dbReference>
<dbReference type="InterPro" id="IPR000323">
    <property type="entry name" value="Cu2_ascorb_mOase_N"/>
</dbReference>
<feature type="transmembrane region" description="Helical" evidence="10">
    <location>
        <begin position="886"/>
        <end position="906"/>
    </location>
</feature>
<name>W2RTG2_CYPE1</name>
<feature type="transmembrane region" description="Helical" evidence="10">
    <location>
        <begin position="819"/>
        <end position="839"/>
    </location>
</feature>
<dbReference type="OrthoDB" id="19261at2759"/>
<dbReference type="InterPro" id="IPR024548">
    <property type="entry name" value="Cu2_monoox_C"/>
</dbReference>
<dbReference type="AlphaFoldDB" id="W2RTG2"/>
<keyword evidence="4" id="KW-0249">Electron transport</keyword>
<keyword evidence="5 10" id="KW-1133">Transmembrane helix</keyword>
<feature type="transmembrane region" description="Helical" evidence="10">
    <location>
        <begin position="788"/>
        <end position="807"/>
    </location>
</feature>
<gene>
    <name evidence="14" type="ORF">HMPREF1541_07036</name>
</gene>
<dbReference type="CDD" id="cd09631">
    <property type="entry name" value="DOMON_DOH"/>
    <property type="match status" value="1"/>
</dbReference>
<feature type="signal peptide" evidence="11">
    <location>
        <begin position="1"/>
        <end position="22"/>
    </location>
</feature>
<evidence type="ECO:0000256" key="9">
    <source>
        <dbReference type="SAM" id="MobiDB-lite"/>
    </source>
</evidence>
<dbReference type="Pfam" id="PF03712">
    <property type="entry name" value="Cu2_monoox_C"/>
    <property type="match status" value="1"/>
</dbReference>
<feature type="chain" id="PRO_5004823852" description="DOMON domain-containing protein" evidence="11">
    <location>
        <begin position="23"/>
        <end position="942"/>
    </location>
</feature>
<dbReference type="GO" id="GO:0005507">
    <property type="term" value="F:copper ion binding"/>
    <property type="evidence" value="ECO:0007669"/>
    <property type="project" value="InterPro"/>
</dbReference>
<dbReference type="SUPFAM" id="SSF49742">
    <property type="entry name" value="PHM/PNGase F"/>
    <property type="match status" value="2"/>
</dbReference>
<keyword evidence="7" id="KW-1015">Disulfide bond</keyword>
<feature type="region of interest" description="Disordered" evidence="9">
    <location>
        <begin position="914"/>
        <end position="942"/>
    </location>
</feature>
<evidence type="ECO:0000313" key="14">
    <source>
        <dbReference type="EMBL" id="ETN38994.1"/>
    </source>
</evidence>
<dbReference type="CDD" id="cd09630">
    <property type="entry name" value="CDH_like_cytochrome"/>
    <property type="match status" value="1"/>
</dbReference>
<feature type="transmembrane region" description="Helical" evidence="10">
    <location>
        <begin position="851"/>
        <end position="874"/>
    </location>
</feature>
<dbReference type="RefSeq" id="XP_008719583.1">
    <property type="nucleotide sequence ID" value="XM_008721361.1"/>
</dbReference>
<evidence type="ECO:0000259" key="13">
    <source>
        <dbReference type="PROSITE" id="PS50939"/>
    </source>
</evidence>
<dbReference type="InterPro" id="IPR005018">
    <property type="entry name" value="DOMON_domain"/>
</dbReference>
<evidence type="ECO:0000256" key="7">
    <source>
        <dbReference type="ARBA" id="ARBA00023157"/>
    </source>
</evidence>
<evidence type="ECO:0000256" key="6">
    <source>
        <dbReference type="ARBA" id="ARBA00023136"/>
    </source>
</evidence>
<dbReference type="Gene3D" id="2.60.120.310">
    <property type="entry name" value="Copper type II, ascorbate-dependent monooxygenase, N-terminal domain"/>
    <property type="match status" value="1"/>
</dbReference>
<dbReference type="PANTHER" id="PTHR47797">
    <property type="entry name" value="DEHYDROGENASE, PUTATIVE (AFU_ORTHOLOGUE AFUA_8G05805)-RELATED"/>
    <property type="match status" value="1"/>
</dbReference>
<dbReference type="Gene3D" id="2.60.120.230">
    <property type="match status" value="1"/>
</dbReference>
<dbReference type="InParanoid" id="W2RTG2"/>
<feature type="domain" description="Cytochrome b561" evidence="13">
    <location>
        <begin position="711"/>
        <end position="911"/>
    </location>
</feature>
<dbReference type="GO" id="GO:0016020">
    <property type="term" value="C:membrane"/>
    <property type="evidence" value="ECO:0007669"/>
    <property type="project" value="UniProtKB-SubCell"/>
</dbReference>
<evidence type="ECO:0000256" key="11">
    <source>
        <dbReference type="SAM" id="SignalP"/>
    </source>
</evidence>
<dbReference type="SMART" id="SM00665">
    <property type="entry name" value="B561"/>
    <property type="match status" value="1"/>
</dbReference>
<comment type="subcellular location">
    <subcellularLocation>
        <location evidence="1">Membrane</location>
    </subcellularLocation>
</comment>
<dbReference type="VEuPathDB" id="FungiDB:HMPREF1541_07036"/>
<evidence type="ECO:0000256" key="5">
    <source>
        <dbReference type="ARBA" id="ARBA00022989"/>
    </source>
</evidence>
<keyword evidence="15" id="KW-1185">Reference proteome</keyword>
<dbReference type="PROSITE" id="PS50939">
    <property type="entry name" value="CYTOCHROME_B561"/>
    <property type="match status" value="1"/>
</dbReference>
<evidence type="ECO:0000256" key="10">
    <source>
        <dbReference type="SAM" id="Phobius"/>
    </source>
</evidence>
<evidence type="ECO:0000256" key="1">
    <source>
        <dbReference type="ARBA" id="ARBA00004370"/>
    </source>
</evidence>
<organism evidence="14 15">
    <name type="scientific">Cyphellophora europaea (strain CBS 101466)</name>
    <name type="common">Phialophora europaea</name>
    <dbReference type="NCBI Taxonomy" id="1220924"/>
    <lineage>
        <taxon>Eukaryota</taxon>
        <taxon>Fungi</taxon>
        <taxon>Dikarya</taxon>
        <taxon>Ascomycota</taxon>
        <taxon>Pezizomycotina</taxon>
        <taxon>Eurotiomycetes</taxon>
        <taxon>Chaetothyriomycetidae</taxon>
        <taxon>Chaetothyriales</taxon>
        <taxon>Cyphellophoraceae</taxon>
        <taxon>Cyphellophora</taxon>
    </lineage>
</organism>
<dbReference type="eggNOG" id="KOG3568">
    <property type="taxonomic scope" value="Eukaryota"/>
</dbReference>
<keyword evidence="11" id="KW-0732">Signal</keyword>
<evidence type="ECO:0000256" key="4">
    <source>
        <dbReference type="ARBA" id="ARBA00022982"/>
    </source>
</evidence>
<dbReference type="Pfam" id="PF03351">
    <property type="entry name" value="DOMON"/>
    <property type="match status" value="1"/>
</dbReference>
<keyword evidence="2" id="KW-0813">Transport</keyword>
<accession>W2RTG2</accession>
<keyword evidence="3 10" id="KW-0812">Transmembrane</keyword>
<dbReference type="Proteomes" id="UP000030752">
    <property type="component" value="Unassembled WGS sequence"/>
</dbReference>
<dbReference type="InterPro" id="IPR045266">
    <property type="entry name" value="DOH_DOMON"/>
</dbReference>
<sequence length="942" mass="102167">MRLATYTTSPLAFLGLAAFAVAQSSTDLSWVPFDRDNFDGNVALDTNGDVQLFWRTGDTNSTFGIASRSSGYLALGFSETGAMTGADIALGYNDEDGNFIFENRHAMGFVTPQVSQDQENNMRLREGQQADGVTSFVFEKQNRADCLETQIDVATDAWQWFIYAFSDDNNFAIHAPGNNGKKYVKLGTGQTVSRNEVHDVENAMNFTVVQPEVTIPTAETTYCYSLHRMPEGETSYLLGERPNPSSELLHHLVLYACYDPSDELLEMLDGEPNCDYEEFSNPCNGFVTEWAPGMSGRTFEPGFGKPFGSDHYEYVMLETHYNNPEGLEGETDAAAYTFLYTEDPVETEIGTLTLGDLQVTGWFLEPGKEIVPHSTVCTPECTDRWPSEGITAVSVFHHMHYRGVNAQVQIIRDGKEITPLSTLRHFDYGYQFSKNLDSIQLLPGDQLITTCEFDTSNDTEPVPGGLPSKHEMCFAWVDYYPANGVLACTQREMGNSPENPINGTAAFCMESASSEADSVYDSPFLTATFENLTATGNSCPADNAVSGPGNQAAVLSTCPETDVCFALNVPEESASSSSGDIYFQLSAPTTYAWVALAQGTAMNNANMFVMYSSADGQNVTLSPRTASGHVMPTYNEAADISLLEGTGISDGIMTANVRCGNCDRWDAGTMSLSGGSSDWVYAHSQGSPINSDDTSATISQHNGQGSFQWDVSRATGGSGGNPFTDASSTTTTGSEGQNSWQQLSTQAQMRFVQAHGALASIAFVALFPIGAILVRLTSFQGLLWTHAGLQVFGYTVFIAAAGLGIFIARGGAYLQEPHAIIGLLLLATLFFMPFLGLLHHQVFKKVQKRTVWSYGHIFTGRAIVILGMINGGLGLRLASAESSHRIAYGVFAGLMGLAYIGAIVFGEYKRSRQSSHDAAAPSSVYRESKRLNRDESGSDVSR</sequence>
<evidence type="ECO:0000256" key="3">
    <source>
        <dbReference type="ARBA" id="ARBA00022692"/>
    </source>
</evidence>
<dbReference type="PANTHER" id="PTHR47797:SF1">
    <property type="entry name" value="CYTOCHROME B561 DOMAIN-CONTAINING PROTEIN-RELATED"/>
    <property type="match status" value="1"/>
</dbReference>
<dbReference type="Pfam" id="PF16010">
    <property type="entry name" value="CDH-cyt"/>
    <property type="match status" value="1"/>
</dbReference>
<evidence type="ECO:0000259" key="12">
    <source>
        <dbReference type="PROSITE" id="PS50836"/>
    </source>
</evidence>
<dbReference type="STRING" id="1220924.W2RTG2"/>
<feature type="transmembrane region" description="Helical" evidence="10">
    <location>
        <begin position="754"/>
        <end position="776"/>
    </location>
</feature>
<keyword evidence="8" id="KW-0325">Glycoprotein</keyword>
<dbReference type="SMART" id="SM00664">
    <property type="entry name" value="DoH"/>
    <property type="match status" value="2"/>
</dbReference>
<dbReference type="InterPro" id="IPR036939">
    <property type="entry name" value="Cu2_ascorb_mOase_N_sf"/>
</dbReference>
<feature type="domain" description="DOMON" evidence="12">
    <location>
        <begin position="48"/>
        <end position="166"/>
    </location>
</feature>
<dbReference type="Gene3D" id="2.60.40.1210">
    <property type="entry name" value="Cellobiose dehydrogenase, cytochrome domain"/>
    <property type="match status" value="2"/>
</dbReference>
<proteinExistence type="predicted"/>
<evidence type="ECO:0008006" key="16">
    <source>
        <dbReference type="Google" id="ProtNLM"/>
    </source>
</evidence>
<evidence type="ECO:0000313" key="15">
    <source>
        <dbReference type="Proteomes" id="UP000030752"/>
    </source>
</evidence>
<feature type="region of interest" description="Disordered" evidence="9">
    <location>
        <begin position="718"/>
        <end position="739"/>
    </location>
</feature>
<protein>
    <recommendedName>
        <fullName evidence="16">DOMON domain-containing protein</fullName>
    </recommendedName>
</protein>
<reference evidence="14 15" key="1">
    <citation type="submission" date="2013-03" db="EMBL/GenBank/DDBJ databases">
        <title>The Genome Sequence of Phialophora europaea CBS 101466.</title>
        <authorList>
            <consortium name="The Broad Institute Genomics Platform"/>
            <person name="Cuomo C."/>
            <person name="de Hoog S."/>
            <person name="Gorbushina A."/>
            <person name="Walker B."/>
            <person name="Young S.K."/>
            <person name="Zeng Q."/>
            <person name="Gargeya S."/>
            <person name="Fitzgerald M."/>
            <person name="Haas B."/>
            <person name="Abouelleil A."/>
            <person name="Allen A.W."/>
            <person name="Alvarado L."/>
            <person name="Arachchi H.M."/>
            <person name="Berlin A.M."/>
            <person name="Chapman S.B."/>
            <person name="Gainer-Dewar J."/>
            <person name="Goldberg J."/>
            <person name="Griggs A."/>
            <person name="Gujja S."/>
            <person name="Hansen M."/>
            <person name="Howarth C."/>
            <person name="Imamovic A."/>
            <person name="Ireland A."/>
            <person name="Larimer J."/>
            <person name="McCowan C."/>
            <person name="Murphy C."/>
            <person name="Pearson M."/>
            <person name="Poon T.W."/>
            <person name="Priest M."/>
            <person name="Roberts A."/>
            <person name="Saif S."/>
            <person name="Shea T."/>
            <person name="Sisk P."/>
            <person name="Sykes S."/>
            <person name="Wortman J."/>
            <person name="Nusbaum C."/>
            <person name="Birren B."/>
        </authorList>
    </citation>
    <scope>NUCLEOTIDE SEQUENCE [LARGE SCALE GENOMIC DNA]</scope>
    <source>
        <strain evidence="14 15">CBS 101466</strain>
    </source>
</reference>
<dbReference type="EMBL" id="KB822722">
    <property type="protein sequence ID" value="ETN38994.1"/>
    <property type="molecule type" value="Genomic_DNA"/>
</dbReference>
<dbReference type="SUPFAM" id="SSF49344">
    <property type="entry name" value="CBD9-like"/>
    <property type="match status" value="2"/>
</dbReference>
<dbReference type="InterPro" id="IPR006593">
    <property type="entry name" value="Cyt_b561/ferric_Rdtase_TM"/>
</dbReference>
<dbReference type="HOGENOM" id="CLU_311688_0_0_1"/>
<dbReference type="Gene3D" id="1.20.120.1770">
    <property type="match status" value="1"/>
</dbReference>
<dbReference type="Pfam" id="PF01082">
    <property type="entry name" value="Cu2_monooxygen"/>
    <property type="match status" value="1"/>
</dbReference>
<dbReference type="GO" id="GO:0016715">
    <property type="term" value="F:oxidoreductase activity, acting on paired donors, with incorporation or reduction of molecular oxygen, reduced ascorbate as one donor, and incorporation of one atom of oxygen"/>
    <property type="evidence" value="ECO:0007669"/>
    <property type="project" value="InterPro"/>
</dbReference>
<dbReference type="InterPro" id="IPR015920">
    <property type="entry name" value="Cellobiose_DH-like_cyt"/>
</dbReference>
<dbReference type="InterPro" id="IPR008977">
    <property type="entry name" value="PHM/PNGase_F_dom_sf"/>
</dbReference>
<dbReference type="PROSITE" id="PS50836">
    <property type="entry name" value="DOMON"/>
    <property type="match status" value="1"/>
</dbReference>
<evidence type="ECO:0000256" key="2">
    <source>
        <dbReference type="ARBA" id="ARBA00022448"/>
    </source>
</evidence>
<feature type="compositionally biased region" description="Basic and acidic residues" evidence="9">
    <location>
        <begin position="926"/>
        <end position="942"/>
    </location>
</feature>
<evidence type="ECO:0000256" key="8">
    <source>
        <dbReference type="ARBA" id="ARBA00023180"/>
    </source>
</evidence>